<dbReference type="RefSeq" id="WP_142583217.1">
    <property type="nucleotide sequence ID" value="NZ_CABFPH010000029.1"/>
</dbReference>
<reference evidence="1 2" key="1">
    <citation type="submission" date="2019-06" db="EMBL/GenBank/DDBJ databases">
        <authorList>
            <person name="Rodrigo-Torres L."/>
            <person name="Arahal R. D."/>
            <person name="Lucena T."/>
        </authorList>
    </citation>
    <scope>NUCLEOTIDE SEQUENCE [LARGE SCALE GENOMIC DNA]</scope>
    <source>
        <strain evidence="1 2">SB0023/3</strain>
    </source>
</reference>
<dbReference type="AlphaFoldDB" id="A0A509EC30"/>
<proteinExistence type="predicted"/>
<dbReference type="EMBL" id="CABFPH010000029">
    <property type="protein sequence ID" value="VUD71846.1"/>
    <property type="molecule type" value="Genomic_DNA"/>
</dbReference>
<dbReference type="OrthoDB" id="7997909at2"/>
<evidence type="ECO:0000313" key="1">
    <source>
        <dbReference type="EMBL" id="VUD71846.1"/>
    </source>
</evidence>
<organism evidence="1 2">
    <name type="scientific">Methylobacterium symbioticum</name>
    <dbReference type="NCBI Taxonomy" id="2584084"/>
    <lineage>
        <taxon>Bacteria</taxon>
        <taxon>Pseudomonadati</taxon>
        <taxon>Pseudomonadota</taxon>
        <taxon>Alphaproteobacteria</taxon>
        <taxon>Hyphomicrobiales</taxon>
        <taxon>Methylobacteriaceae</taxon>
        <taxon>Methylobacterium</taxon>
    </lineage>
</organism>
<name>A0A509EC30_9HYPH</name>
<accession>A0A509EC30</accession>
<gene>
    <name evidence="1" type="ORF">MET9862_02435</name>
</gene>
<keyword evidence="2" id="KW-1185">Reference proteome</keyword>
<dbReference type="Proteomes" id="UP000410984">
    <property type="component" value="Unassembled WGS sequence"/>
</dbReference>
<evidence type="ECO:0000313" key="2">
    <source>
        <dbReference type="Proteomes" id="UP000410984"/>
    </source>
</evidence>
<protein>
    <submittedName>
        <fullName evidence="1">Uncharacterized protein</fullName>
    </submittedName>
</protein>
<sequence>MSAHQIATAIEEEARAFSRSRMTGRQDADLEAKDAHCQRVIALVAKLRRQIGIPESLTLIPGNRYFGDRKVVVAERRPSRKRAVRAA</sequence>